<proteinExistence type="predicted"/>
<evidence type="ECO:0000313" key="2">
    <source>
        <dbReference type="Proteomes" id="UP000324222"/>
    </source>
</evidence>
<gene>
    <name evidence="1" type="ORF">E2C01_090343</name>
</gene>
<organism evidence="1 2">
    <name type="scientific">Portunus trituberculatus</name>
    <name type="common">Swimming crab</name>
    <name type="synonym">Neptunus trituberculatus</name>
    <dbReference type="NCBI Taxonomy" id="210409"/>
    <lineage>
        <taxon>Eukaryota</taxon>
        <taxon>Metazoa</taxon>
        <taxon>Ecdysozoa</taxon>
        <taxon>Arthropoda</taxon>
        <taxon>Crustacea</taxon>
        <taxon>Multicrustacea</taxon>
        <taxon>Malacostraca</taxon>
        <taxon>Eumalacostraca</taxon>
        <taxon>Eucarida</taxon>
        <taxon>Decapoda</taxon>
        <taxon>Pleocyemata</taxon>
        <taxon>Brachyura</taxon>
        <taxon>Eubrachyura</taxon>
        <taxon>Portunoidea</taxon>
        <taxon>Portunidae</taxon>
        <taxon>Portuninae</taxon>
        <taxon>Portunus</taxon>
    </lineage>
</organism>
<comment type="caution">
    <text evidence="1">The sequence shown here is derived from an EMBL/GenBank/DDBJ whole genome shotgun (WGS) entry which is preliminary data.</text>
</comment>
<reference evidence="1 2" key="1">
    <citation type="submission" date="2019-05" db="EMBL/GenBank/DDBJ databases">
        <title>Another draft genome of Portunus trituberculatus and its Hox gene families provides insights of decapod evolution.</title>
        <authorList>
            <person name="Jeong J.-H."/>
            <person name="Song I."/>
            <person name="Kim S."/>
            <person name="Choi T."/>
            <person name="Kim D."/>
            <person name="Ryu S."/>
            <person name="Kim W."/>
        </authorList>
    </citation>
    <scope>NUCLEOTIDE SEQUENCE [LARGE SCALE GENOMIC DNA]</scope>
    <source>
        <tissue evidence="1">Muscle</tissue>
    </source>
</reference>
<name>A0A5B7JLL0_PORTR</name>
<evidence type="ECO:0000313" key="1">
    <source>
        <dbReference type="EMBL" id="MPC95146.1"/>
    </source>
</evidence>
<accession>A0A5B7JLL0</accession>
<protein>
    <submittedName>
        <fullName evidence="1">Uncharacterized protein</fullName>
    </submittedName>
</protein>
<dbReference type="AlphaFoldDB" id="A0A5B7JLL0"/>
<dbReference type="Proteomes" id="UP000324222">
    <property type="component" value="Unassembled WGS sequence"/>
</dbReference>
<keyword evidence="2" id="KW-1185">Reference proteome</keyword>
<dbReference type="EMBL" id="VSRR010101170">
    <property type="protein sequence ID" value="MPC95146.1"/>
    <property type="molecule type" value="Genomic_DNA"/>
</dbReference>
<sequence length="36" mass="3638">MRLLTYAGGGGGGALCRGGMGLRALRMPGTLFPLDT</sequence>